<evidence type="ECO:0000313" key="2">
    <source>
        <dbReference type="EMBL" id="KKZ60963.1"/>
    </source>
</evidence>
<sequence length="138" mass="15715">MALANSPHDGLHNTAIISSDVKMDERQSPTRKLRRKRPSTEFSYPMYEALFDDPAPSEMWQPPKRCKIPNLRTILGGEPFCVNIDFAQNAFPPLAQTAQCVIRLSLVLLRATKRVMELEMEMAMATAMADEDDYRWLG</sequence>
<dbReference type="OrthoDB" id="4205714at2759"/>
<dbReference type="AlphaFoldDB" id="A0A0G2HSH7"/>
<proteinExistence type="predicted"/>
<protein>
    <submittedName>
        <fullName evidence="2">Uncharacterized protein</fullName>
    </submittedName>
</protein>
<feature type="region of interest" description="Disordered" evidence="1">
    <location>
        <begin position="1"/>
        <end position="38"/>
    </location>
</feature>
<evidence type="ECO:0000256" key="1">
    <source>
        <dbReference type="SAM" id="MobiDB-lite"/>
    </source>
</evidence>
<dbReference type="Proteomes" id="UP000034164">
    <property type="component" value="Unassembled WGS sequence"/>
</dbReference>
<gene>
    <name evidence="2" type="ORF">EMCG_04386</name>
</gene>
<dbReference type="VEuPathDB" id="FungiDB:EMCG_04386"/>
<accession>A0A0G2HSH7</accession>
<reference evidence="3" key="1">
    <citation type="journal article" date="2015" name="PLoS Genet.">
        <title>The dynamic genome and transcriptome of the human fungal pathogen Blastomyces and close relative Emmonsia.</title>
        <authorList>
            <person name="Munoz J.F."/>
            <person name="Gauthier G.M."/>
            <person name="Desjardins C.A."/>
            <person name="Gallo J.E."/>
            <person name="Holder J."/>
            <person name="Sullivan T.D."/>
            <person name="Marty A.J."/>
            <person name="Carmen J.C."/>
            <person name="Chen Z."/>
            <person name="Ding L."/>
            <person name="Gujja S."/>
            <person name="Magrini V."/>
            <person name="Misas E."/>
            <person name="Mitreva M."/>
            <person name="Priest M."/>
            <person name="Saif S."/>
            <person name="Whiston E.A."/>
            <person name="Young S."/>
            <person name="Zeng Q."/>
            <person name="Goldman W.E."/>
            <person name="Mardis E.R."/>
            <person name="Taylor J.W."/>
            <person name="McEwen J.G."/>
            <person name="Clay O.K."/>
            <person name="Klein B.S."/>
            <person name="Cuomo C.A."/>
        </authorList>
    </citation>
    <scope>NUCLEOTIDE SEQUENCE [LARGE SCALE GENOMIC DNA]</scope>
    <source>
        <strain evidence="3">UAMH 3008</strain>
    </source>
</reference>
<comment type="caution">
    <text evidence="2">The sequence shown here is derived from an EMBL/GenBank/DDBJ whole genome shotgun (WGS) entry which is preliminary data.</text>
</comment>
<evidence type="ECO:0000313" key="3">
    <source>
        <dbReference type="Proteomes" id="UP000034164"/>
    </source>
</evidence>
<name>A0A0G2HSH7_9EURO</name>
<dbReference type="EMBL" id="LCZI01001384">
    <property type="protein sequence ID" value="KKZ60963.1"/>
    <property type="molecule type" value="Genomic_DNA"/>
</dbReference>
<organism evidence="2 3">
    <name type="scientific">[Emmonsia] crescens</name>
    <dbReference type="NCBI Taxonomy" id="73230"/>
    <lineage>
        <taxon>Eukaryota</taxon>
        <taxon>Fungi</taxon>
        <taxon>Dikarya</taxon>
        <taxon>Ascomycota</taxon>
        <taxon>Pezizomycotina</taxon>
        <taxon>Eurotiomycetes</taxon>
        <taxon>Eurotiomycetidae</taxon>
        <taxon>Onygenales</taxon>
        <taxon>Ajellomycetaceae</taxon>
        <taxon>Emergomyces</taxon>
    </lineage>
</organism>